<gene>
    <name evidence="1" type="ORF">LCGC14_2663760</name>
</gene>
<comment type="caution">
    <text evidence="1">The sequence shown here is derived from an EMBL/GenBank/DDBJ whole genome shotgun (WGS) entry which is preliminary data.</text>
</comment>
<protein>
    <submittedName>
        <fullName evidence="1">Uncharacterized protein</fullName>
    </submittedName>
</protein>
<evidence type="ECO:0000313" key="1">
    <source>
        <dbReference type="EMBL" id="KKK96340.1"/>
    </source>
</evidence>
<accession>A0A0F9ADJ5</accession>
<name>A0A0F9ADJ5_9ZZZZ</name>
<proteinExistence type="predicted"/>
<dbReference type="AlphaFoldDB" id="A0A0F9ADJ5"/>
<sequence>MDKGSSSKVYTQLDQRIQNLVKTKEDIEKREAQVKDFNPVTKADLEKLNFADDLAKLKEIQREKVLEDLSLLLNEKIKELDKKENENKV</sequence>
<organism evidence="1">
    <name type="scientific">marine sediment metagenome</name>
    <dbReference type="NCBI Taxonomy" id="412755"/>
    <lineage>
        <taxon>unclassified sequences</taxon>
        <taxon>metagenomes</taxon>
        <taxon>ecological metagenomes</taxon>
    </lineage>
</organism>
<feature type="non-terminal residue" evidence="1">
    <location>
        <position position="89"/>
    </location>
</feature>
<reference evidence="1" key="1">
    <citation type="journal article" date="2015" name="Nature">
        <title>Complex archaea that bridge the gap between prokaryotes and eukaryotes.</title>
        <authorList>
            <person name="Spang A."/>
            <person name="Saw J.H."/>
            <person name="Jorgensen S.L."/>
            <person name="Zaremba-Niedzwiedzka K."/>
            <person name="Martijn J."/>
            <person name="Lind A.E."/>
            <person name="van Eijk R."/>
            <person name="Schleper C."/>
            <person name="Guy L."/>
            <person name="Ettema T.J."/>
        </authorList>
    </citation>
    <scope>NUCLEOTIDE SEQUENCE</scope>
</reference>
<dbReference type="EMBL" id="LAZR01046530">
    <property type="protein sequence ID" value="KKK96340.1"/>
    <property type="molecule type" value="Genomic_DNA"/>
</dbReference>